<dbReference type="PANTHER" id="PTHR11907">
    <property type="entry name" value="AMIDOPHOSPHORIBOSYLTRANSFERASE"/>
    <property type="match status" value="1"/>
</dbReference>
<evidence type="ECO:0000259" key="4">
    <source>
        <dbReference type="PROSITE" id="PS51278"/>
    </source>
</evidence>
<evidence type="ECO:0000256" key="2">
    <source>
        <dbReference type="ARBA" id="ARBA00022962"/>
    </source>
</evidence>
<gene>
    <name evidence="5" type="ORF">EVJ47_08180</name>
</gene>
<reference evidence="5 6" key="1">
    <citation type="submission" date="2019-01" db="EMBL/GenBank/DDBJ databases">
        <title>Insights into ecological role of a new deltaproteobacterial order Candidatus Sinidesulfobacterales (Sva0485) by metagenomics and metatranscriptomics.</title>
        <authorList>
            <person name="Tan S."/>
            <person name="Liu J."/>
            <person name="Fang Y."/>
            <person name="Hedlund B.P."/>
            <person name="Lian Z.H."/>
            <person name="Huang L.Y."/>
            <person name="Li J.T."/>
            <person name="Huang L.N."/>
            <person name="Li W.J."/>
            <person name="Jiang H.C."/>
            <person name="Dong H.L."/>
            <person name="Shu W.S."/>
        </authorList>
    </citation>
    <scope>NUCLEOTIDE SEQUENCE [LARGE SCALE GENOMIC DNA]</scope>
    <source>
        <strain evidence="5">AP3</strain>
    </source>
</reference>
<comment type="caution">
    <text evidence="5">The sequence shown here is derived from an EMBL/GenBank/DDBJ whole genome shotgun (WGS) entry which is preliminary data.</text>
</comment>
<feature type="active site" description="For GATase activity" evidence="3">
    <location>
        <position position="17"/>
    </location>
</feature>
<dbReference type="PIRSF" id="PIRSF018774">
    <property type="entry name" value="GOGAT_lg_dom1"/>
    <property type="match status" value="1"/>
</dbReference>
<dbReference type="Pfam" id="PF00310">
    <property type="entry name" value="GATase_2"/>
    <property type="match status" value="1"/>
</dbReference>
<accession>A0A519B9M1</accession>
<evidence type="ECO:0000256" key="1">
    <source>
        <dbReference type="ARBA" id="ARBA00022679"/>
    </source>
</evidence>
<dbReference type="GO" id="GO:0016740">
    <property type="term" value="F:transferase activity"/>
    <property type="evidence" value="ECO:0007669"/>
    <property type="project" value="UniProtKB-KW"/>
</dbReference>
<sequence>MLKLKNKFSVERDISGCGLCGIINAKKVKTTGSDIKKAISVEHDRGNGLGGGFAVYGNYHDYAELYAFHIMYDNLSAKDNVEEYLKNNFIIEKEESIPTSKTSKIKEHPYLHRYFMKPKSDRQDKLFHDLGDDDFVVQSVMSINEKYDGAYVFSSGKNMGAFKGVGYPEDIADFYKLDEVEGYMWTAHNRFPTNTPGWWGGAHPFTLLDWSIVHNGEISSYGINKRYLEMYKYNLSLKTDTEVITYIFDLLVRKHGLPIELAALVLAAPFYQNIDKMDNEKKELLTTLRQIYGSALLNGPFAIVFGYSGGMVAMNDRIKLRPLVAATMGDFTYVASEEAAIRAICPSPDLVWSPKAGEPVIVKFEELVAQKGGLIGL</sequence>
<dbReference type="PROSITE" id="PS51278">
    <property type="entry name" value="GATASE_TYPE_2"/>
    <property type="match status" value="1"/>
</dbReference>
<organism evidence="5 6">
    <name type="scientific">Candidatus Acidulodesulfobacterium ferriphilum</name>
    <dbReference type="NCBI Taxonomy" id="2597223"/>
    <lineage>
        <taxon>Bacteria</taxon>
        <taxon>Deltaproteobacteria</taxon>
        <taxon>Candidatus Acidulodesulfobacterales</taxon>
        <taxon>Candidatus Acidulodesulfobacterium</taxon>
    </lineage>
</organism>
<evidence type="ECO:0000256" key="3">
    <source>
        <dbReference type="PIRSR" id="PIRSR018774-1"/>
    </source>
</evidence>
<dbReference type="SUPFAM" id="SSF56235">
    <property type="entry name" value="N-terminal nucleophile aminohydrolases (Ntn hydrolases)"/>
    <property type="match status" value="1"/>
</dbReference>
<name>A0A519B9M1_9DELT</name>
<evidence type="ECO:0000313" key="5">
    <source>
        <dbReference type="EMBL" id="RZD13898.1"/>
    </source>
</evidence>
<dbReference type="Proteomes" id="UP000320813">
    <property type="component" value="Unassembled WGS sequence"/>
</dbReference>
<protein>
    <recommendedName>
        <fullName evidence="4">Glutamine amidotransferase type-2 domain-containing protein</fullName>
    </recommendedName>
</protein>
<dbReference type="EMBL" id="SGBD01000005">
    <property type="protein sequence ID" value="RZD13898.1"/>
    <property type="molecule type" value="Genomic_DNA"/>
</dbReference>
<keyword evidence="2" id="KW-0315">Glutamine amidotransferase</keyword>
<dbReference type="InterPro" id="IPR017932">
    <property type="entry name" value="GATase_2_dom"/>
</dbReference>
<dbReference type="InterPro" id="IPR012375">
    <property type="entry name" value="Glu_synth_lsu_1"/>
</dbReference>
<dbReference type="Gene3D" id="3.60.20.10">
    <property type="entry name" value="Glutamine Phosphoribosylpyrophosphate, subunit 1, domain 1"/>
    <property type="match status" value="1"/>
</dbReference>
<feature type="domain" description="Glutamine amidotransferase type-2" evidence="4">
    <location>
        <begin position="17"/>
        <end position="365"/>
    </location>
</feature>
<dbReference type="CDD" id="cd01907">
    <property type="entry name" value="GlxB"/>
    <property type="match status" value="1"/>
</dbReference>
<dbReference type="AlphaFoldDB" id="A0A519B9M1"/>
<keyword evidence="1" id="KW-0808">Transferase</keyword>
<dbReference type="InterPro" id="IPR029055">
    <property type="entry name" value="Ntn_hydrolases_N"/>
</dbReference>
<proteinExistence type="predicted"/>
<evidence type="ECO:0000313" key="6">
    <source>
        <dbReference type="Proteomes" id="UP000320813"/>
    </source>
</evidence>